<organism evidence="2 3">
    <name type="scientific">Streptomyces lavenduligriseus</name>
    <dbReference type="NCBI Taxonomy" id="67315"/>
    <lineage>
        <taxon>Bacteria</taxon>
        <taxon>Bacillati</taxon>
        <taxon>Actinomycetota</taxon>
        <taxon>Actinomycetes</taxon>
        <taxon>Kitasatosporales</taxon>
        <taxon>Streptomycetaceae</taxon>
        <taxon>Streptomyces</taxon>
    </lineage>
</organism>
<feature type="transmembrane region" description="Helical" evidence="1">
    <location>
        <begin position="44"/>
        <end position="63"/>
    </location>
</feature>
<evidence type="ECO:0000256" key="1">
    <source>
        <dbReference type="SAM" id="Phobius"/>
    </source>
</evidence>
<dbReference type="RefSeq" id="WP_249493268.1">
    <property type="nucleotide sequence ID" value="NZ_JAMCCK010000069.1"/>
</dbReference>
<dbReference type="Proteomes" id="UP001202052">
    <property type="component" value="Unassembled WGS sequence"/>
</dbReference>
<name>A0ABT0P6P2_9ACTN</name>
<keyword evidence="1" id="KW-1133">Transmembrane helix</keyword>
<feature type="transmembrane region" description="Helical" evidence="1">
    <location>
        <begin position="72"/>
        <end position="93"/>
    </location>
</feature>
<protein>
    <recommendedName>
        <fullName evidence="4">Integral membrane protein</fullName>
    </recommendedName>
</protein>
<proteinExistence type="predicted"/>
<gene>
    <name evidence="2" type="ORF">M4438_35200</name>
</gene>
<reference evidence="2 3" key="1">
    <citation type="submission" date="2022-05" db="EMBL/GenBank/DDBJ databases">
        <title>Genome Resource of Streptomyces lavenduligriseus GA1-1, a Strain with Broad-Spectrum Antifungal Activity against Phytopathogenic Fungi.</title>
        <authorList>
            <person name="Qi D."/>
        </authorList>
    </citation>
    <scope>NUCLEOTIDE SEQUENCE [LARGE SCALE GENOMIC DNA]</scope>
    <source>
        <strain evidence="2 3">GA1-1</strain>
    </source>
</reference>
<accession>A0ABT0P6P2</accession>
<keyword evidence="3" id="KW-1185">Reference proteome</keyword>
<evidence type="ECO:0000313" key="3">
    <source>
        <dbReference type="Proteomes" id="UP001202052"/>
    </source>
</evidence>
<dbReference type="EMBL" id="JAMCCK010000069">
    <property type="protein sequence ID" value="MCL3998692.1"/>
    <property type="molecule type" value="Genomic_DNA"/>
</dbReference>
<evidence type="ECO:0000313" key="2">
    <source>
        <dbReference type="EMBL" id="MCL3998692.1"/>
    </source>
</evidence>
<sequence>MTTVYRMARHEMRLFVSLALWLARRTQGTAGGRAFGYARGQGSTLLGLAFVCVVETVGVSFMLRDMPLAHDVLLVVDVYTVLFVIGLHAAGVVRPHVLTGGALRVRHGAHADLRIPLASIAAVRRETRTTHKPEPDALDLIVGSQTTVTLELAEPVVHTSLLGRRRPVRVIRLYADDPGALVQALTAR</sequence>
<evidence type="ECO:0008006" key="4">
    <source>
        <dbReference type="Google" id="ProtNLM"/>
    </source>
</evidence>
<keyword evidence="1" id="KW-0812">Transmembrane</keyword>
<comment type="caution">
    <text evidence="2">The sequence shown here is derived from an EMBL/GenBank/DDBJ whole genome shotgun (WGS) entry which is preliminary data.</text>
</comment>
<keyword evidence="1" id="KW-0472">Membrane</keyword>